<reference evidence="2 3" key="1">
    <citation type="submission" date="2015-07" db="EMBL/GenBank/DDBJ databases">
        <title>Genome analysis of myxobacterium Chondromyces crocatus Cm c5 reveals a high potential for natural compound synthesis and the genetic basis for the loss of fruiting body formation.</title>
        <authorList>
            <person name="Zaburannyi N."/>
            <person name="Bunk B."/>
            <person name="Maier J."/>
            <person name="Overmann J."/>
            <person name="Mueller R."/>
        </authorList>
    </citation>
    <scope>NUCLEOTIDE SEQUENCE [LARGE SCALE GENOMIC DNA]</scope>
    <source>
        <strain evidence="2 3">Cm c5</strain>
    </source>
</reference>
<organism evidence="2 3">
    <name type="scientific">Chondromyces crocatus</name>
    <dbReference type="NCBI Taxonomy" id="52"/>
    <lineage>
        <taxon>Bacteria</taxon>
        <taxon>Pseudomonadati</taxon>
        <taxon>Myxococcota</taxon>
        <taxon>Polyangia</taxon>
        <taxon>Polyangiales</taxon>
        <taxon>Polyangiaceae</taxon>
        <taxon>Chondromyces</taxon>
    </lineage>
</organism>
<keyword evidence="1" id="KW-0472">Membrane</keyword>
<dbReference type="EMBL" id="CP012159">
    <property type="protein sequence ID" value="AKT40272.1"/>
    <property type="molecule type" value="Genomic_DNA"/>
</dbReference>
<dbReference type="STRING" id="52.CMC5_044250"/>
<dbReference type="Proteomes" id="UP000067626">
    <property type="component" value="Chromosome"/>
</dbReference>
<proteinExistence type="predicted"/>
<evidence type="ECO:0000313" key="3">
    <source>
        <dbReference type="Proteomes" id="UP000067626"/>
    </source>
</evidence>
<keyword evidence="3" id="KW-1185">Reference proteome</keyword>
<sequence length="76" mass="8029">MDVTVRVAQAFLMSQKTRSQVLEDSRRKGVVAGAATAATVVAGVAVSLSAGAICAVPAAVLGYRWWKHRAENGIRF</sequence>
<accession>A0A0K1EHW3</accession>
<evidence type="ECO:0000256" key="1">
    <source>
        <dbReference type="SAM" id="Phobius"/>
    </source>
</evidence>
<keyword evidence="1" id="KW-1133">Transmembrane helix</keyword>
<feature type="transmembrane region" description="Helical" evidence="1">
    <location>
        <begin position="30"/>
        <end position="63"/>
    </location>
</feature>
<evidence type="ECO:0000313" key="2">
    <source>
        <dbReference type="EMBL" id="AKT40272.1"/>
    </source>
</evidence>
<gene>
    <name evidence="2" type="ORF">CMC5_044250</name>
</gene>
<dbReference type="AlphaFoldDB" id="A0A0K1EHW3"/>
<dbReference type="KEGG" id="ccro:CMC5_044250"/>
<name>A0A0K1EHW3_CHOCO</name>
<protein>
    <submittedName>
        <fullName evidence="2">Uncharacterized protein</fullName>
    </submittedName>
</protein>
<keyword evidence="1" id="KW-0812">Transmembrane</keyword>